<sequence>MATFAKSTFDTSVYAASRPTYPKALFQFIFNYHQIGIEAFPPKLKAAASQEFQERFRSGPTPGWGTAVDLGCGTGQATVELTPFKHIIGVDPSQGMVEKAKKYTEELYPGPTSTTRRGQIFEYIQSPAEKLDFIKDESVDLVISAQAVHWFDFSSLYPALSRILRPNGTFAFWVYTEFRLPQFHPALTPMITEYHQGTENPEESLGSFWERPGRTIQERFLVDVPEPAEVLGGTEGASLSALDRVYFAGPYNPRTFTLPTTCTLPVIMRSHTTWNGLLGYLDTFSALHNWTQQHPGKEKVSEGFWRKLMKEASGIEGKEKIKGEDALTVEWPVALVLGKKI</sequence>
<dbReference type="OrthoDB" id="10027013at2759"/>
<dbReference type="EMBL" id="ML179520">
    <property type="protein sequence ID" value="THU85969.1"/>
    <property type="molecule type" value="Genomic_DNA"/>
</dbReference>
<dbReference type="SUPFAM" id="SSF53335">
    <property type="entry name" value="S-adenosyl-L-methionine-dependent methyltransferases"/>
    <property type="match status" value="1"/>
</dbReference>
<accession>A0A4S8LB25</accession>
<organism evidence="5 6">
    <name type="scientific">Dendrothele bispora (strain CBS 962.96)</name>
    <dbReference type="NCBI Taxonomy" id="1314807"/>
    <lineage>
        <taxon>Eukaryota</taxon>
        <taxon>Fungi</taxon>
        <taxon>Dikarya</taxon>
        <taxon>Basidiomycota</taxon>
        <taxon>Agaricomycotina</taxon>
        <taxon>Agaricomycetes</taxon>
        <taxon>Agaricomycetidae</taxon>
        <taxon>Agaricales</taxon>
        <taxon>Agaricales incertae sedis</taxon>
        <taxon>Dendrothele</taxon>
    </lineage>
</organism>
<keyword evidence="2" id="KW-0489">Methyltransferase</keyword>
<evidence type="ECO:0000256" key="2">
    <source>
        <dbReference type="ARBA" id="ARBA00022603"/>
    </source>
</evidence>
<dbReference type="AlphaFoldDB" id="A0A4S8LB25"/>
<evidence type="ECO:0000313" key="5">
    <source>
        <dbReference type="EMBL" id="THU85969.1"/>
    </source>
</evidence>
<evidence type="ECO:0000259" key="4">
    <source>
        <dbReference type="Pfam" id="PF08241"/>
    </source>
</evidence>
<dbReference type="PANTHER" id="PTHR44942">
    <property type="entry name" value="METHYLTRANSF_11 DOMAIN-CONTAINING PROTEIN"/>
    <property type="match status" value="1"/>
</dbReference>
<dbReference type="InterPro" id="IPR013216">
    <property type="entry name" value="Methyltransf_11"/>
</dbReference>
<dbReference type="InterPro" id="IPR051052">
    <property type="entry name" value="Diverse_substrate_MTase"/>
</dbReference>
<dbReference type="PANTHER" id="PTHR44942:SF4">
    <property type="entry name" value="METHYLTRANSFERASE TYPE 11 DOMAIN-CONTAINING PROTEIN"/>
    <property type="match status" value="1"/>
</dbReference>
<dbReference type="CDD" id="cd02440">
    <property type="entry name" value="AdoMet_MTases"/>
    <property type="match status" value="1"/>
</dbReference>
<dbReference type="GO" id="GO:0032259">
    <property type="term" value="P:methylation"/>
    <property type="evidence" value="ECO:0007669"/>
    <property type="project" value="UniProtKB-KW"/>
</dbReference>
<keyword evidence="3" id="KW-0808">Transferase</keyword>
<dbReference type="InterPro" id="IPR029063">
    <property type="entry name" value="SAM-dependent_MTases_sf"/>
</dbReference>
<evidence type="ECO:0000313" key="6">
    <source>
        <dbReference type="Proteomes" id="UP000297245"/>
    </source>
</evidence>
<gene>
    <name evidence="5" type="ORF">K435DRAFT_783066</name>
</gene>
<protein>
    <recommendedName>
        <fullName evidence="4">Methyltransferase type 11 domain-containing protein</fullName>
    </recommendedName>
</protein>
<feature type="domain" description="Methyltransferase type 11" evidence="4">
    <location>
        <begin position="68"/>
        <end position="172"/>
    </location>
</feature>
<evidence type="ECO:0000256" key="1">
    <source>
        <dbReference type="ARBA" id="ARBA00008361"/>
    </source>
</evidence>
<reference evidence="5 6" key="1">
    <citation type="journal article" date="2019" name="Nat. Ecol. Evol.">
        <title>Megaphylogeny resolves global patterns of mushroom evolution.</title>
        <authorList>
            <person name="Varga T."/>
            <person name="Krizsan K."/>
            <person name="Foldi C."/>
            <person name="Dima B."/>
            <person name="Sanchez-Garcia M."/>
            <person name="Sanchez-Ramirez S."/>
            <person name="Szollosi G.J."/>
            <person name="Szarkandi J.G."/>
            <person name="Papp V."/>
            <person name="Albert L."/>
            <person name="Andreopoulos W."/>
            <person name="Angelini C."/>
            <person name="Antonin V."/>
            <person name="Barry K.W."/>
            <person name="Bougher N.L."/>
            <person name="Buchanan P."/>
            <person name="Buyck B."/>
            <person name="Bense V."/>
            <person name="Catcheside P."/>
            <person name="Chovatia M."/>
            <person name="Cooper J."/>
            <person name="Damon W."/>
            <person name="Desjardin D."/>
            <person name="Finy P."/>
            <person name="Geml J."/>
            <person name="Haridas S."/>
            <person name="Hughes K."/>
            <person name="Justo A."/>
            <person name="Karasinski D."/>
            <person name="Kautmanova I."/>
            <person name="Kiss B."/>
            <person name="Kocsube S."/>
            <person name="Kotiranta H."/>
            <person name="LaButti K.M."/>
            <person name="Lechner B.E."/>
            <person name="Liimatainen K."/>
            <person name="Lipzen A."/>
            <person name="Lukacs Z."/>
            <person name="Mihaltcheva S."/>
            <person name="Morgado L.N."/>
            <person name="Niskanen T."/>
            <person name="Noordeloos M.E."/>
            <person name="Ohm R.A."/>
            <person name="Ortiz-Santana B."/>
            <person name="Ovrebo C."/>
            <person name="Racz N."/>
            <person name="Riley R."/>
            <person name="Savchenko A."/>
            <person name="Shiryaev A."/>
            <person name="Soop K."/>
            <person name="Spirin V."/>
            <person name="Szebenyi C."/>
            <person name="Tomsovsky M."/>
            <person name="Tulloss R.E."/>
            <person name="Uehling J."/>
            <person name="Grigoriev I.V."/>
            <person name="Vagvolgyi C."/>
            <person name="Papp T."/>
            <person name="Martin F.M."/>
            <person name="Miettinen O."/>
            <person name="Hibbett D.S."/>
            <person name="Nagy L.G."/>
        </authorList>
    </citation>
    <scope>NUCLEOTIDE SEQUENCE [LARGE SCALE GENOMIC DNA]</scope>
    <source>
        <strain evidence="5 6">CBS 962.96</strain>
    </source>
</reference>
<dbReference type="Proteomes" id="UP000297245">
    <property type="component" value="Unassembled WGS sequence"/>
</dbReference>
<dbReference type="Pfam" id="PF08241">
    <property type="entry name" value="Methyltransf_11"/>
    <property type="match status" value="1"/>
</dbReference>
<dbReference type="GO" id="GO:0008757">
    <property type="term" value="F:S-adenosylmethionine-dependent methyltransferase activity"/>
    <property type="evidence" value="ECO:0007669"/>
    <property type="project" value="InterPro"/>
</dbReference>
<dbReference type="Gene3D" id="3.40.50.150">
    <property type="entry name" value="Vaccinia Virus protein VP39"/>
    <property type="match status" value="1"/>
</dbReference>
<proteinExistence type="inferred from homology"/>
<name>A0A4S8LB25_DENBC</name>
<evidence type="ECO:0000256" key="3">
    <source>
        <dbReference type="ARBA" id="ARBA00022679"/>
    </source>
</evidence>
<comment type="similarity">
    <text evidence="1">Belongs to the methyltransferase superfamily.</text>
</comment>
<keyword evidence="6" id="KW-1185">Reference proteome</keyword>